<dbReference type="RefSeq" id="XP_043122245.1">
    <property type="nucleotide sequence ID" value="XM_043266310.1"/>
</dbReference>
<dbReference type="GeneID" id="66929164"/>
<sequence length="151" mass="16539">MPSGHGIMPFMNLSTAERHQLHATIDASIASGNLPRVQQKQYPILRKLLEDPDEPTAQYILAPFQLLPREGSSPKGLFSMSHPGCFITVVSALSYSLSRGSVHLQSADTKAAPAIDHGILRHPADLELHARHSIWTETLAETEPMASLLKK</sequence>
<comment type="caution">
    <text evidence="1">The sequence shown here is derived from an EMBL/GenBank/DDBJ whole genome shotgun (WGS) entry which is preliminary data.</text>
</comment>
<dbReference type="AlphaFoldDB" id="A0A9P3BMP7"/>
<dbReference type="EMBL" id="BOPL01000001">
    <property type="protein sequence ID" value="GIJ99058.1"/>
    <property type="molecule type" value="Genomic_DNA"/>
</dbReference>
<reference evidence="1 2" key="1">
    <citation type="submission" date="2021-02" db="EMBL/GenBank/DDBJ databases">
        <title>Pan-genome distribution and transcriptional activeness of fungal secondary metabolism genes in Aspergillus section Fumigati.</title>
        <authorList>
            <person name="Takahashi H."/>
            <person name="Umemura M."/>
            <person name="Ninomiya A."/>
            <person name="Kusuya Y."/>
            <person name="Urayama S."/>
            <person name="Shimizu M."/>
            <person name="Watanabe A."/>
            <person name="Kamei K."/>
            <person name="Yaguchi T."/>
            <person name="Hagiwara D."/>
        </authorList>
    </citation>
    <scope>NUCLEOTIDE SEQUENCE [LARGE SCALE GENOMIC DNA]</scope>
    <source>
        <strain evidence="1 2">IFM 47045</strain>
    </source>
</reference>
<dbReference type="SUPFAM" id="SSF54373">
    <property type="entry name" value="FAD-linked reductases, C-terminal domain"/>
    <property type="match status" value="1"/>
</dbReference>
<keyword evidence="2" id="KW-1185">Reference proteome</keyword>
<accession>A0A9P3BMP7</accession>
<protein>
    <submittedName>
        <fullName evidence="1">Uncharacterized protein</fullName>
    </submittedName>
</protein>
<dbReference type="Proteomes" id="UP000710440">
    <property type="component" value="Unassembled WGS sequence"/>
</dbReference>
<organism evidence="1 2">
    <name type="scientific">Aspergillus viridinutans</name>
    <dbReference type="NCBI Taxonomy" id="75553"/>
    <lineage>
        <taxon>Eukaryota</taxon>
        <taxon>Fungi</taxon>
        <taxon>Dikarya</taxon>
        <taxon>Ascomycota</taxon>
        <taxon>Pezizomycotina</taxon>
        <taxon>Eurotiomycetes</taxon>
        <taxon>Eurotiomycetidae</taxon>
        <taxon>Eurotiales</taxon>
        <taxon>Aspergillaceae</taxon>
        <taxon>Aspergillus</taxon>
        <taxon>Aspergillus subgen. Fumigati</taxon>
    </lineage>
</organism>
<evidence type="ECO:0000313" key="1">
    <source>
        <dbReference type="EMBL" id="GIJ99058.1"/>
    </source>
</evidence>
<proteinExistence type="predicted"/>
<dbReference type="OrthoDB" id="269227at2759"/>
<evidence type="ECO:0000313" key="2">
    <source>
        <dbReference type="Proteomes" id="UP000710440"/>
    </source>
</evidence>
<gene>
    <name evidence="1" type="ORF">Aspvir_001182</name>
</gene>
<dbReference type="Gene3D" id="3.30.560.10">
    <property type="entry name" value="Glucose Oxidase, domain 3"/>
    <property type="match status" value="1"/>
</dbReference>
<name>A0A9P3BMP7_ASPVI</name>